<sequence length="93" mass="9916">MHVILATIPPLGLGSSDPREAVRVAINQDIRSNYSQYGAGEVLDHAVADNTGGHPNQINPSYLTSNQPNAAYYQQLAQTLADAINTFPPAVTL</sequence>
<reference evidence="1 2" key="2">
    <citation type="submission" date="2019-08" db="EMBL/GenBank/DDBJ databases">
        <title>Amycolatopsis acidicola sp. nov., isolated from peat swamp forest soil.</title>
        <authorList>
            <person name="Srisuk N."/>
        </authorList>
    </citation>
    <scope>NUCLEOTIDE SEQUENCE [LARGE SCALE GENOMIC DNA]</scope>
    <source>
        <strain evidence="1 2">TBRC 6029</strain>
    </source>
</reference>
<reference evidence="1 2" key="1">
    <citation type="submission" date="2019-07" db="EMBL/GenBank/DDBJ databases">
        <authorList>
            <person name="Duangmal K."/>
            <person name="Teo W.F.A."/>
        </authorList>
    </citation>
    <scope>NUCLEOTIDE SEQUENCE [LARGE SCALE GENOMIC DNA]</scope>
    <source>
        <strain evidence="1 2">TBRC 6029</strain>
    </source>
</reference>
<dbReference type="OrthoDB" id="3698934at2"/>
<protein>
    <submittedName>
        <fullName evidence="1">Uncharacterized protein</fullName>
    </submittedName>
</protein>
<dbReference type="EMBL" id="VJWX01000058">
    <property type="protein sequence ID" value="TVT55848.1"/>
    <property type="molecule type" value="Genomic_DNA"/>
</dbReference>
<comment type="caution">
    <text evidence="1">The sequence shown here is derived from an EMBL/GenBank/DDBJ whole genome shotgun (WGS) entry which is preliminary data.</text>
</comment>
<dbReference type="Proteomes" id="UP000320011">
    <property type="component" value="Unassembled WGS sequence"/>
</dbReference>
<dbReference type="RefSeq" id="WP_144586869.1">
    <property type="nucleotide sequence ID" value="NZ_VJWX01000058.1"/>
</dbReference>
<gene>
    <name evidence="1" type="ORF">FNH05_09015</name>
</gene>
<proteinExistence type="predicted"/>
<accession>A0A558D4A8</accession>
<evidence type="ECO:0000313" key="1">
    <source>
        <dbReference type="EMBL" id="TVT55848.1"/>
    </source>
</evidence>
<dbReference type="AlphaFoldDB" id="A0A558D4A8"/>
<name>A0A558D4A8_9PSEU</name>
<evidence type="ECO:0000313" key="2">
    <source>
        <dbReference type="Proteomes" id="UP000320011"/>
    </source>
</evidence>
<keyword evidence="2" id="KW-1185">Reference proteome</keyword>
<organism evidence="1 2">
    <name type="scientific">Amycolatopsis rhizosphaerae</name>
    <dbReference type="NCBI Taxonomy" id="2053003"/>
    <lineage>
        <taxon>Bacteria</taxon>
        <taxon>Bacillati</taxon>
        <taxon>Actinomycetota</taxon>
        <taxon>Actinomycetes</taxon>
        <taxon>Pseudonocardiales</taxon>
        <taxon>Pseudonocardiaceae</taxon>
        <taxon>Amycolatopsis</taxon>
    </lineage>
</organism>